<keyword evidence="5" id="KW-1185">Reference proteome</keyword>
<dbReference type="PROSITE" id="PS51257">
    <property type="entry name" value="PROKAR_LIPOPROTEIN"/>
    <property type="match status" value="1"/>
</dbReference>
<dbReference type="OrthoDB" id="176845at2"/>
<sequence length="299" mass="32956">MFSRKSYTSVTLRSAGAMVAIFVACSANAQQKAPVDTQEMVLRVCQDPKNLPMSDEQERGFENKIAALFAKKLGWKLEHTWSPQRMGFIRNTLRAKIPDTDTYKCDLVTSVSPGFEMGIATKPYFSSTYAMAYVKGKGLDSIRTPQDIHKLDKATLDKLKIGIFTGTPAADWLVKNKLTKHMVSYQLQTGDRDQYPGQIIENDLASGKLDIAIAWGPITGYFAKNAHGVPIEVIPFPAKADGIRYGFSIAMGVRHGEQKFRDQINMLIDSSRPEIDAILQEYSVPVVTPAPSSSNAAAS</sequence>
<feature type="domain" description="Solute-binding protein family 3/N-terminal" evidence="3">
    <location>
        <begin position="41"/>
        <end position="286"/>
    </location>
</feature>
<dbReference type="PANTHER" id="PTHR35936">
    <property type="entry name" value="MEMBRANE-BOUND LYTIC MUREIN TRANSGLYCOSYLASE F"/>
    <property type="match status" value="1"/>
</dbReference>
<comment type="caution">
    <text evidence="4">The sequence shown here is derived from an EMBL/GenBank/DDBJ whole genome shotgun (WGS) entry which is preliminary data.</text>
</comment>
<evidence type="ECO:0000313" key="4">
    <source>
        <dbReference type="EMBL" id="PLC51646.1"/>
    </source>
</evidence>
<evidence type="ECO:0000259" key="3">
    <source>
        <dbReference type="SMART" id="SM00062"/>
    </source>
</evidence>
<dbReference type="InterPro" id="IPR022448">
    <property type="entry name" value="Quinoprotein_dehydrogenase"/>
</dbReference>
<name>A0A2N4U9E5_9BURK</name>
<dbReference type="SMART" id="SM00062">
    <property type="entry name" value="PBPb"/>
    <property type="match status" value="1"/>
</dbReference>
<accession>A0A2N4U9E5</accession>
<protein>
    <submittedName>
        <fullName evidence="4">ABC transporter substrate-binding protein</fullName>
    </submittedName>
</protein>
<evidence type="ECO:0000256" key="1">
    <source>
        <dbReference type="ARBA" id="ARBA00022729"/>
    </source>
</evidence>
<dbReference type="PANTHER" id="PTHR35936:SF17">
    <property type="entry name" value="ARGININE-BINDING EXTRACELLULAR PROTEIN ARTP"/>
    <property type="match status" value="1"/>
</dbReference>
<dbReference type="NCBIfam" id="TIGR03871">
    <property type="entry name" value="ABC_peri_MoxJ_2"/>
    <property type="match status" value="1"/>
</dbReference>
<feature type="signal peptide" evidence="2">
    <location>
        <begin position="1"/>
        <end position="29"/>
    </location>
</feature>
<reference evidence="4 5" key="1">
    <citation type="submission" date="2017-10" db="EMBL/GenBank/DDBJ databases">
        <title>Two draft genome sequences of Pusillimonas sp. strains isolated from a nitrate- and radionuclide-contaminated groundwater in Russia.</title>
        <authorList>
            <person name="Grouzdev D.S."/>
            <person name="Tourova T.P."/>
            <person name="Goeva M.A."/>
            <person name="Babich T.L."/>
            <person name="Sokolova D.S."/>
            <person name="Abdullin R."/>
            <person name="Poltaraus A.B."/>
            <person name="Toshchakov S.V."/>
            <person name="Nazina T.N."/>
        </authorList>
    </citation>
    <scope>NUCLEOTIDE SEQUENCE [LARGE SCALE GENOMIC DNA]</scope>
    <source>
        <strain evidence="4 5">JR1/69-3-13</strain>
    </source>
</reference>
<evidence type="ECO:0000313" key="5">
    <source>
        <dbReference type="Proteomes" id="UP000234190"/>
    </source>
</evidence>
<dbReference type="SUPFAM" id="SSF53850">
    <property type="entry name" value="Periplasmic binding protein-like II"/>
    <property type="match status" value="1"/>
</dbReference>
<organism evidence="4 5">
    <name type="scientific">Pollutimonas subterranea</name>
    <dbReference type="NCBI Taxonomy" id="2045210"/>
    <lineage>
        <taxon>Bacteria</taxon>
        <taxon>Pseudomonadati</taxon>
        <taxon>Pseudomonadota</taxon>
        <taxon>Betaproteobacteria</taxon>
        <taxon>Burkholderiales</taxon>
        <taxon>Alcaligenaceae</taxon>
        <taxon>Pollutimonas</taxon>
    </lineage>
</organism>
<proteinExistence type="predicted"/>
<gene>
    <name evidence="4" type="ORF">CR159_01035</name>
</gene>
<evidence type="ECO:0000256" key="2">
    <source>
        <dbReference type="SAM" id="SignalP"/>
    </source>
</evidence>
<dbReference type="Proteomes" id="UP000234190">
    <property type="component" value="Unassembled WGS sequence"/>
</dbReference>
<dbReference type="Gene3D" id="3.40.190.10">
    <property type="entry name" value="Periplasmic binding protein-like II"/>
    <property type="match status" value="2"/>
</dbReference>
<dbReference type="RefSeq" id="WP_102072137.1">
    <property type="nucleotide sequence ID" value="NZ_PDNW01000001.1"/>
</dbReference>
<dbReference type="AlphaFoldDB" id="A0A2N4U9E5"/>
<dbReference type="InterPro" id="IPR001638">
    <property type="entry name" value="Solute-binding_3/MltF_N"/>
</dbReference>
<dbReference type="EMBL" id="PDNW01000001">
    <property type="protein sequence ID" value="PLC51646.1"/>
    <property type="molecule type" value="Genomic_DNA"/>
</dbReference>
<keyword evidence="1 2" id="KW-0732">Signal</keyword>
<feature type="chain" id="PRO_5014762469" evidence="2">
    <location>
        <begin position="30"/>
        <end position="299"/>
    </location>
</feature>